<dbReference type="AlphaFoldDB" id="A0A7I7NQW7"/>
<feature type="domain" description="DUF5631" evidence="3">
    <location>
        <begin position="605"/>
        <end position="670"/>
    </location>
</feature>
<dbReference type="EMBL" id="AP022581">
    <property type="protein sequence ID" value="BBX99026.1"/>
    <property type="molecule type" value="Genomic_DNA"/>
</dbReference>
<accession>A0A7I7NQW7</accession>
<dbReference type="KEGG" id="mlj:MLAC_43200"/>
<feature type="compositionally biased region" description="Low complexity" evidence="1">
    <location>
        <begin position="362"/>
        <end position="377"/>
    </location>
</feature>
<feature type="region of interest" description="Disordered" evidence="1">
    <location>
        <begin position="354"/>
        <end position="377"/>
    </location>
</feature>
<evidence type="ECO:0000259" key="3">
    <source>
        <dbReference type="Pfam" id="PF18645"/>
    </source>
</evidence>
<reference evidence="5 6" key="1">
    <citation type="journal article" date="2019" name="Emerg. Microbes Infect.">
        <title>Comprehensive subspecies identification of 175 nontuberculous mycobacteria species based on 7547 genomic profiles.</title>
        <authorList>
            <person name="Matsumoto Y."/>
            <person name="Kinjo T."/>
            <person name="Motooka D."/>
            <person name="Nabeya D."/>
            <person name="Jung N."/>
            <person name="Uechi K."/>
            <person name="Horii T."/>
            <person name="Iida T."/>
            <person name="Fujita J."/>
            <person name="Nakamura S."/>
        </authorList>
    </citation>
    <scope>NUCLEOTIDE SEQUENCE [LARGE SCALE GENOMIC DNA]</scope>
    <source>
        <strain evidence="5 6">JCM 15657</strain>
    </source>
</reference>
<organism evidence="5 6">
    <name type="scientific">Mycobacterium lacus</name>
    <dbReference type="NCBI Taxonomy" id="169765"/>
    <lineage>
        <taxon>Bacteria</taxon>
        <taxon>Bacillati</taxon>
        <taxon>Actinomycetota</taxon>
        <taxon>Actinomycetes</taxon>
        <taxon>Mycobacteriales</taxon>
        <taxon>Mycobacteriaceae</taxon>
        <taxon>Mycobacterium</taxon>
    </lineage>
</organism>
<feature type="compositionally biased region" description="Low complexity" evidence="1">
    <location>
        <begin position="278"/>
        <end position="289"/>
    </location>
</feature>
<feature type="domain" description="DUF5632" evidence="4">
    <location>
        <begin position="496"/>
        <end position="578"/>
    </location>
</feature>
<sequence>MVVGDLPPGRWTVALVGPWWPAPSAALQAAAQHWATWATQKDELARNLMNQRELLSRNQGRTAEDLIGRYYQGAQSEGRKAEKYQIKSDAFEAAAGAIDYLRSRLTEIAEEGNKEIDDVLASNKPLPEQIADIQAIQARCNADAANASRNAVDKIMAATQKILEAEDIGGDARTWARANGFNIDDAPPPSPIRTDGLESAPTGPGTRGDSFGSGQGTEEVAPPQMVGGGNFVGSDVQAVGSQSPQQVPGGSSWSASAGPVPSAPPVATPAGGGPPVVGPGVPAAPGMPGAPSLSPAAVGRGVSPGSIGQSLATGMASGQPAAAGAQSLSEGAMSAIQSGSAPAPLAMAAGIESAAKHGPVDAPSNTPNSPPASTASSVPVAPAVLTAGPVSAPAAAAGGPAVPAGPLPAYGSDLRPPVVAAPATAPATAAPVSGAPVASSAASSASAGGAVVSPVERAAAKAAAGQAGAGSASMVGAWAVSATAGASAGAVSAGVAEQQRLQRMVDAVARQEPRLWWAAGLREDGITSLLVTDLAGGWIPPHVRLPANVTLLEPTARRRDAGVVDLLGAVVVAAAHEPHAYVAEPGADAPGLTGDRSARSAVPKVDELGPTLVEAVRRRDGLPRIAQVIVVPAVRKTGVPDNEAELLRDRIAAIQESVLNAYPRHNLTAVGGPPIPHLPTACPGGGRSGASGKPVSGDTICHVTAPASSPMPRPRSWPAIVVAAIAAVVAVGALIVALINSTSPAPSAATTTPTYTAAETAAAQRQLCDMYKLAAQAVQIDTAGSDKALARIATTNGAVMLEMAAANPALDASDRDAARALAKTYMTLTAKGSYGVATDAEYQAALDDLIGKDAAMKKVCGGG</sequence>
<dbReference type="Pfam" id="PF18646">
    <property type="entry name" value="DUF5632"/>
    <property type="match status" value="1"/>
</dbReference>
<feature type="region of interest" description="Disordered" evidence="1">
    <location>
        <begin position="179"/>
        <end position="289"/>
    </location>
</feature>
<keyword evidence="2" id="KW-0812">Transmembrane</keyword>
<dbReference type="Pfam" id="PF18645">
    <property type="entry name" value="DUF5631"/>
    <property type="match status" value="1"/>
</dbReference>
<evidence type="ECO:0000313" key="6">
    <source>
        <dbReference type="Proteomes" id="UP000466396"/>
    </source>
</evidence>
<protein>
    <submittedName>
        <fullName evidence="5">Uncharacterized protein</fullName>
    </submittedName>
</protein>
<keyword evidence="6" id="KW-1185">Reference proteome</keyword>
<keyword evidence="2" id="KW-0472">Membrane</keyword>
<dbReference type="Proteomes" id="UP000466396">
    <property type="component" value="Chromosome"/>
</dbReference>
<keyword evidence="2" id="KW-1133">Transmembrane helix</keyword>
<dbReference type="InterPro" id="IPR040833">
    <property type="entry name" value="DUF5631"/>
</dbReference>
<name>A0A7I7NQW7_9MYCO</name>
<proteinExistence type="predicted"/>
<evidence type="ECO:0000256" key="1">
    <source>
        <dbReference type="SAM" id="MobiDB-lite"/>
    </source>
</evidence>
<gene>
    <name evidence="5" type="ORF">MLAC_43200</name>
</gene>
<dbReference type="InterPro" id="IPR040604">
    <property type="entry name" value="DUF5632"/>
</dbReference>
<evidence type="ECO:0000256" key="2">
    <source>
        <dbReference type="SAM" id="Phobius"/>
    </source>
</evidence>
<evidence type="ECO:0000259" key="4">
    <source>
        <dbReference type="Pfam" id="PF18646"/>
    </source>
</evidence>
<feature type="transmembrane region" description="Helical" evidence="2">
    <location>
        <begin position="717"/>
        <end position="739"/>
    </location>
</feature>
<feature type="compositionally biased region" description="Low complexity" evidence="1">
    <location>
        <begin position="239"/>
        <end position="260"/>
    </location>
</feature>
<evidence type="ECO:0000313" key="5">
    <source>
        <dbReference type="EMBL" id="BBX99026.1"/>
    </source>
</evidence>